<protein>
    <submittedName>
        <fullName evidence="2">Type-F conjugative transfer system pilin assembly protein TrbC</fullName>
    </submittedName>
</protein>
<dbReference type="NCBIfam" id="TIGR02742">
    <property type="entry name" value="TrbC_Ftype"/>
    <property type="match status" value="1"/>
</dbReference>
<dbReference type="Proteomes" id="UP000094165">
    <property type="component" value="Unassembled WGS sequence"/>
</dbReference>
<proteinExistence type="predicted"/>
<evidence type="ECO:0000256" key="1">
    <source>
        <dbReference type="SAM" id="SignalP"/>
    </source>
</evidence>
<keyword evidence="3" id="KW-1185">Reference proteome</keyword>
<dbReference type="AlphaFoldDB" id="A0A1E5CSF7"/>
<evidence type="ECO:0000313" key="2">
    <source>
        <dbReference type="EMBL" id="OEE72855.1"/>
    </source>
</evidence>
<feature type="signal peptide" evidence="1">
    <location>
        <begin position="1"/>
        <end position="23"/>
    </location>
</feature>
<feature type="chain" id="PRO_5009173126" evidence="1">
    <location>
        <begin position="24"/>
        <end position="231"/>
    </location>
</feature>
<dbReference type="Pfam" id="PF09673">
    <property type="entry name" value="TrbC_Ftype"/>
    <property type="match status" value="1"/>
</dbReference>
<evidence type="ECO:0000313" key="3">
    <source>
        <dbReference type="Proteomes" id="UP000094165"/>
    </source>
</evidence>
<dbReference type="InterPro" id="IPR014113">
    <property type="entry name" value="T4SS_TrbC_subgr"/>
</dbReference>
<dbReference type="EMBL" id="AJYW02000257">
    <property type="protein sequence ID" value="OEE72855.1"/>
    <property type="molecule type" value="Genomic_DNA"/>
</dbReference>
<reference evidence="2 3" key="1">
    <citation type="journal article" date="2012" name="Science">
        <title>Ecological populations of bacteria act as socially cohesive units of antibiotic production and resistance.</title>
        <authorList>
            <person name="Cordero O.X."/>
            <person name="Wildschutte H."/>
            <person name="Kirkup B."/>
            <person name="Proehl S."/>
            <person name="Ngo L."/>
            <person name="Hussain F."/>
            <person name="Le Roux F."/>
            <person name="Mincer T."/>
            <person name="Polz M.F."/>
        </authorList>
    </citation>
    <scope>NUCLEOTIDE SEQUENCE [LARGE SCALE GENOMIC DNA]</scope>
    <source>
        <strain evidence="2 3">FF-238</strain>
    </source>
</reference>
<sequence>MKEKTLTSLLWGLMLLVSTQSQAYTRDELRAFSALENKMIQQAPPPSMDFSEVEAKANAHRQQTLEASQKIQALVKGKHLSPLLDIPKPTQNPDQAPKGVMVFVSLTLPETTLRQLLYQSEALKVPLVIRGVLPQGFAATTQRIGQLIGLKKKKPIMSGFSISPEWFRQFDIQRVPAFVSVKPGKCLPKQACGPHDFDIVYGNVSMYEALSVLREGDTGSEIDALLNHNKE</sequence>
<name>A0A1E5CSF7_9VIBR</name>
<organism evidence="2 3">
    <name type="scientific">Vibrio genomosp. F6 str. FF-238</name>
    <dbReference type="NCBI Taxonomy" id="1191298"/>
    <lineage>
        <taxon>Bacteria</taxon>
        <taxon>Pseudomonadati</taxon>
        <taxon>Pseudomonadota</taxon>
        <taxon>Gammaproteobacteria</taxon>
        <taxon>Vibrionales</taxon>
        <taxon>Vibrionaceae</taxon>
        <taxon>Vibrio</taxon>
    </lineage>
</organism>
<comment type="caution">
    <text evidence="2">The sequence shown here is derived from an EMBL/GenBank/DDBJ whole genome shotgun (WGS) entry which is preliminary data.</text>
</comment>
<keyword evidence="1" id="KW-0732">Signal</keyword>
<dbReference type="InterPro" id="IPR019106">
    <property type="entry name" value="T4SS_TrbC"/>
</dbReference>
<gene>
    <name evidence="2" type="ORF">A130_07185</name>
</gene>
<accession>A0A1E5CSF7</accession>